<dbReference type="Pfam" id="PF08686">
    <property type="entry name" value="PLAC"/>
    <property type="match status" value="1"/>
</dbReference>
<feature type="region of interest" description="Disordered" evidence="7">
    <location>
        <begin position="408"/>
        <end position="454"/>
    </location>
</feature>
<feature type="compositionally biased region" description="Polar residues" evidence="7">
    <location>
        <begin position="704"/>
        <end position="713"/>
    </location>
</feature>
<dbReference type="Gene3D" id="2.20.100.10">
    <property type="entry name" value="Thrombospondin type-1 (TSP1) repeat"/>
    <property type="match status" value="7"/>
</dbReference>
<dbReference type="GO" id="GO:0005576">
    <property type="term" value="C:extracellular region"/>
    <property type="evidence" value="ECO:0007669"/>
    <property type="project" value="UniProtKB-SubCell"/>
</dbReference>
<proteinExistence type="predicted"/>
<evidence type="ECO:0000256" key="7">
    <source>
        <dbReference type="SAM" id="MobiDB-lite"/>
    </source>
</evidence>
<keyword evidence="3 8" id="KW-0732">Signal</keyword>
<dbReference type="Pfam" id="PF19030">
    <property type="entry name" value="TSP1_ADAMTS"/>
    <property type="match status" value="6"/>
</dbReference>
<evidence type="ECO:0000256" key="8">
    <source>
        <dbReference type="SAM" id="SignalP"/>
    </source>
</evidence>
<organism evidence="10 11">
    <name type="scientific">Patella caerulea</name>
    <name type="common">Rayed Mediterranean limpet</name>
    <dbReference type="NCBI Taxonomy" id="87958"/>
    <lineage>
        <taxon>Eukaryota</taxon>
        <taxon>Metazoa</taxon>
        <taxon>Spiralia</taxon>
        <taxon>Lophotrochozoa</taxon>
        <taxon>Mollusca</taxon>
        <taxon>Gastropoda</taxon>
        <taxon>Patellogastropoda</taxon>
        <taxon>Patelloidea</taxon>
        <taxon>Patellidae</taxon>
        <taxon>Patella</taxon>
    </lineage>
</organism>
<feature type="compositionally biased region" description="Acidic residues" evidence="7">
    <location>
        <begin position="785"/>
        <end position="797"/>
    </location>
</feature>
<dbReference type="InterPro" id="IPR010294">
    <property type="entry name" value="ADAMTS_spacer1"/>
</dbReference>
<dbReference type="EMBL" id="JAZGQO010000013">
    <property type="protein sequence ID" value="KAK6171976.1"/>
    <property type="molecule type" value="Genomic_DNA"/>
</dbReference>
<dbReference type="FunFam" id="2.60.120.830:FF:000001">
    <property type="entry name" value="A disintegrin and metalloproteinase with thrombospondin motifs 1"/>
    <property type="match status" value="1"/>
</dbReference>
<protein>
    <recommendedName>
        <fullName evidence="9">PLAC domain-containing protein</fullName>
    </recommendedName>
</protein>
<dbReference type="GO" id="GO:0031012">
    <property type="term" value="C:extracellular matrix"/>
    <property type="evidence" value="ECO:0007669"/>
    <property type="project" value="TreeGrafter"/>
</dbReference>
<name>A0AAN8J7J7_PATCE</name>
<dbReference type="Pfam" id="PF05986">
    <property type="entry name" value="ADAMTS_spacer1"/>
    <property type="match status" value="1"/>
</dbReference>
<feature type="disulfide bond" evidence="6">
    <location>
        <begin position="55"/>
        <end position="74"/>
    </location>
</feature>
<dbReference type="Proteomes" id="UP001347796">
    <property type="component" value="Unassembled WGS sequence"/>
</dbReference>
<keyword evidence="2" id="KW-0964">Secreted</keyword>
<dbReference type="Gene3D" id="2.60.120.830">
    <property type="match status" value="1"/>
</dbReference>
<evidence type="ECO:0000256" key="6">
    <source>
        <dbReference type="PIRSR" id="PIRSR613273-3"/>
    </source>
</evidence>
<dbReference type="SMART" id="SM00209">
    <property type="entry name" value="TSP1"/>
    <property type="match status" value="7"/>
</dbReference>
<dbReference type="InterPro" id="IPR045371">
    <property type="entry name" value="ADAMTS_CR_3"/>
</dbReference>
<feature type="region of interest" description="Disordered" evidence="7">
    <location>
        <begin position="329"/>
        <end position="387"/>
    </location>
</feature>
<dbReference type="InterPro" id="IPR000884">
    <property type="entry name" value="TSP1_rpt"/>
</dbReference>
<feature type="region of interest" description="Disordered" evidence="7">
    <location>
        <begin position="702"/>
        <end position="728"/>
    </location>
</feature>
<dbReference type="GO" id="GO:0004222">
    <property type="term" value="F:metalloendopeptidase activity"/>
    <property type="evidence" value="ECO:0007669"/>
    <property type="project" value="TreeGrafter"/>
</dbReference>
<accession>A0AAN8J7J7</accession>
<evidence type="ECO:0000313" key="11">
    <source>
        <dbReference type="Proteomes" id="UP001347796"/>
    </source>
</evidence>
<dbReference type="PROSITE" id="PS50092">
    <property type="entry name" value="TSP1"/>
    <property type="match status" value="6"/>
</dbReference>
<dbReference type="Pfam" id="PF00090">
    <property type="entry name" value="TSP_1"/>
    <property type="match status" value="1"/>
</dbReference>
<keyword evidence="4" id="KW-0677">Repeat</keyword>
<reference evidence="10 11" key="1">
    <citation type="submission" date="2024-01" db="EMBL/GenBank/DDBJ databases">
        <title>The genome of the rayed Mediterranean limpet Patella caerulea (Linnaeus, 1758).</title>
        <authorList>
            <person name="Anh-Thu Weber A."/>
            <person name="Halstead-Nussloch G."/>
        </authorList>
    </citation>
    <scope>NUCLEOTIDE SEQUENCE [LARGE SCALE GENOMIC DNA]</scope>
    <source>
        <strain evidence="10">AATW-2023a</strain>
        <tissue evidence="10">Whole specimen</tissue>
    </source>
</reference>
<evidence type="ECO:0000256" key="3">
    <source>
        <dbReference type="ARBA" id="ARBA00022729"/>
    </source>
</evidence>
<feature type="region of interest" description="Disordered" evidence="7">
    <location>
        <begin position="501"/>
        <end position="566"/>
    </location>
</feature>
<gene>
    <name evidence="10" type="ORF">SNE40_018390</name>
</gene>
<feature type="compositionally biased region" description="Low complexity" evidence="7">
    <location>
        <begin position="347"/>
        <end position="356"/>
    </location>
</feature>
<comment type="caution">
    <text evidence="10">The sequence shown here is derived from an EMBL/GenBank/DDBJ whole genome shotgun (WGS) entry which is preliminary data.</text>
</comment>
<feature type="compositionally biased region" description="Polar residues" evidence="7">
    <location>
        <begin position="522"/>
        <end position="549"/>
    </location>
</feature>
<dbReference type="PANTHER" id="PTHR13723:SF281">
    <property type="entry name" value="PAPILIN"/>
    <property type="match status" value="1"/>
</dbReference>
<evidence type="ECO:0000313" key="10">
    <source>
        <dbReference type="EMBL" id="KAK6171976.1"/>
    </source>
</evidence>
<dbReference type="InterPro" id="IPR013273">
    <property type="entry name" value="ADAMTS/ADAMTS-like"/>
</dbReference>
<feature type="region of interest" description="Disordered" evidence="7">
    <location>
        <begin position="749"/>
        <end position="816"/>
    </location>
</feature>
<evidence type="ECO:0000256" key="4">
    <source>
        <dbReference type="ARBA" id="ARBA00022737"/>
    </source>
</evidence>
<feature type="disulfide bond" evidence="6">
    <location>
        <begin position="40"/>
        <end position="84"/>
    </location>
</feature>
<dbReference type="SUPFAM" id="SSF82895">
    <property type="entry name" value="TSP-1 type 1 repeat"/>
    <property type="match status" value="6"/>
</dbReference>
<feature type="chain" id="PRO_5042905318" description="PLAC domain-containing protein" evidence="8">
    <location>
        <begin position="20"/>
        <end position="1415"/>
    </location>
</feature>
<dbReference type="GO" id="GO:0030198">
    <property type="term" value="P:extracellular matrix organization"/>
    <property type="evidence" value="ECO:0007669"/>
    <property type="project" value="InterPro"/>
</dbReference>
<feature type="compositionally biased region" description="Acidic residues" evidence="7">
    <location>
        <begin position="374"/>
        <end position="383"/>
    </location>
</feature>
<sequence length="1415" mass="158903">MSLISRYVFCVLLLVFIQTEVISTALRKGAWSKWSKWTDCSVRCGTGISKRERICENPYRPSMASSRVDKSLICDGPKHEIVVCNTQKCPDSIQSVREEQCAGYNHKIFSGKNYVWKPFINPTAPCELTCRPDGQSFYARLSERVTDGTECSLKKLAVCIRGQCVDVGCDGVIGSQAGVDKCGVCKGDNSSCQTISGIYTQNEVAVGYNKIIDIPIGSTDINITELKTTTNYLVLKNQDGSYIINGNYKITASGEYYAAGTTIKYSKRSRSCRGECIYVAGPTNENIQLQILAYHKNPGVMYSFNVPANVSDPYYKRILERQKGEVIDLNTNADVESGDITPTSVTKQQQQEKQQQPSWTLGVDENNSRQSDQGSEESVEEAIIDSSSSEVIDTVELGANYKNSIMDDSEESVYSSDDVTGSEAERTDLTEHEAAQETVRSVEVKTPPSALRSYDKSSFTVNHNKPQHDSAHANPRSFSRIRRPLFSQSFTFRDRFRTHVENRRRENNRHSSAINIHDTGRFRNTNQRTEANSGSFPSRRQHYNQQRQSYYDRRTRRPTAAPQRPYYPTLDQQRYQTPRPRVYPTDSPVSRDIYENTRSQGRYNYNRHGYSPRPYDRVTIQPRSSYEHTVLPKANIRITSDPNRYLYNKPTTSRYSKIKTGTFRQNPVYDRKTTEKRQYIETSTTPTTIPTQRPIVVHYRTRASKTTQRTTLPPISRKRPSDTTGTSEAVVTLGANSKYQAVFELMRKPSRENPHHQTSSSGDMLTEGNKGGDDTYTVNSGYVENNEELETPDDDLKDDNVNVENNEYGKSSLEDTKHKGEEVRILQTDQDKLNIVGIDTQLNNKENIAEADLGYTESDNSDEDDYDDEEYDDEDYYDESEINLEYDVDNEEEVAENNEGHDKVISSSTVHVSNYGPFDQAIDPLKPGIKYDQQYLQTDLHQTNPNLRQPIIQSPPPQYGTVIPRHSAYQESSNAALTGASSYSRSIVPNRIDIPNAVPAIALPDRRTNEILGSLYVWRISGFSDCTTTCGGGLQQTIVVCVDTRTQAVVTNENCQQVERPAAKAVTCNSRPCPARWEMSEWSSCSTTCGSGIQSRTVICISRISPTVNLTMSNDRCVNQLKPDAKQTCEVEACYTWSTGNWSRCSTNCGEGTRRRDVRCSNYNGHTVTDDRCTQIKPDVEELCDLGSCGKGWFSTEWPEECPSTCGEGLKKRKIHCAGADGSAVSEDRCDRLNKPEESKSCRADTPCGGDWFTGNWGKCNATCGSAYRLREIVCVKTLPGGVTAVVSEGNCKNVEKPSSLETCDLEDCQPEWYISDWSECSKTCDTGVKTREVKCLDDNQQVSADCDSSKKPRIRDSCNSRKCAENSDTIPSVKQGGDDNCKDSFSQCSLVTKARLCRYSYYKKMCCQSCKSES</sequence>
<keyword evidence="11" id="KW-1185">Reference proteome</keyword>
<dbReference type="FunFam" id="2.20.100.10:FF:000005">
    <property type="entry name" value="ADAM metallopeptidase with thrombospondin type 1 motif 9"/>
    <property type="match status" value="3"/>
</dbReference>
<dbReference type="InterPro" id="IPR010909">
    <property type="entry name" value="PLAC"/>
</dbReference>
<dbReference type="GO" id="GO:0006508">
    <property type="term" value="P:proteolysis"/>
    <property type="evidence" value="ECO:0007669"/>
    <property type="project" value="TreeGrafter"/>
</dbReference>
<comment type="subcellular location">
    <subcellularLocation>
        <location evidence="1">Secreted</location>
    </subcellularLocation>
</comment>
<evidence type="ECO:0000259" key="9">
    <source>
        <dbReference type="PROSITE" id="PS50900"/>
    </source>
</evidence>
<dbReference type="PROSITE" id="PS50900">
    <property type="entry name" value="PLAC"/>
    <property type="match status" value="1"/>
</dbReference>
<feature type="compositionally biased region" description="Acidic residues" evidence="7">
    <location>
        <begin position="859"/>
        <end position="873"/>
    </location>
</feature>
<feature type="region of interest" description="Disordered" evidence="7">
    <location>
        <begin position="849"/>
        <end position="873"/>
    </location>
</feature>
<keyword evidence="5 6" id="KW-1015">Disulfide bond</keyword>
<feature type="domain" description="PLAC" evidence="9">
    <location>
        <begin position="1378"/>
        <end position="1415"/>
    </location>
</feature>
<dbReference type="PRINTS" id="PR01857">
    <property type="entry name" value="ADAMTSFAMILY"/>
</dbReference>
<evidence type="ECO:0000256" key="5">
    <source>
        <dbReference type="ARBA" id="ARBA00023157"/>
    </source>
</evidence>
<dbReference type="PANTHER" id="PTHR13723">
    <property type="entry name" value="ADAMTS A DISINTEGRIN AND METALLOPROTEASE WITH THROMBOSPONDIN MOTIFS PROTEASE"/>
    <property type="match status" value="1"/>
</dbReference>
<dbReference type="Pfam" id="PF19236">
    <property type="entry name" value="ADAMTS_CR_3"/>
    <property type="match status" value="1"/>
</dbReference>
<feature type="compositionally biased region" description="Basic and acidic residues" evidence="7">
    <location>
        <begin position="423"/>
        <end position="443"/>
    </location>
</feature>
<evidence type="ECO:0000256" key="2">
    <source>
        <dbReference type="ARBA" id="ARBA00022525"/>
    </source>
</evidence>
<dbReference type="InterPro" id="IPR036383">
    <property type="entry name" value="TSP1_rpt_sf"/>
</dbReference>
<feature type="compositionally biased region" description="Polar residues" evidence="7">
    <location>
        <begin position="329"/>
        <end position="346"/>
    </location>
</feature>
<feature type="signal peptide" evidence="8">
    <location>
        <begin position="1"/>
        <end position="19"/>
    </location>
</feature>
<feature type="disulfide bond" evidence="6">
    <location>
        <begin position="44"/>
        <end position="89"/>
    </location>
</feature>
<dbReference type="InterPro" id="IPR050439">
    <property type="entry name" value="ADAMTS_ADAMTS-like"/>
</dbReference>
<evidence type="ECO:0000256" key="1">
    <source>
        <dbReference type="ARBA" id="ARBA00004613"/>
    </source>
</evidence>